<reference evidence="1 2" key="1">
    <citation type="journal article" date="2014" name="Genome Announc.">
        <title>Complete Genome Sequence of Neisseria meningitidis Serogroup A Strain NMA510612, Isolated from a Patient with Bacterial Meningitis in China.</title>
        <authorList>
            <person name="Zhang Y."/>
            <person name="Yang J."/>
            <person name="Xu L."/>
            <person name="Zhu Y."/>
            <person name="Liu B."/>
            <person name="Shao Z."/>
            <person name="Zhang X."/>
            <person name="Jin Q."/>
        </authorList>
    </citation>
    <scope>NUCLEOTIDE SEQUENCE [LARGE SCALE GENOMIC DNA]</scope>
    <source>
        <strain evidence="2">NMA510612</strain>
    </source>
</reference>
<name>X5F421_NEIME</name>
<dbReference type="PATRIC" id="fig|487.517.peg.368"/>
<evidence type="ECO:0000313" key="1">
    <source>
        <dbReference type="EMBL" id="AHW74677.1"/>
    </source>
</evidence>
<sequence>MQAEDLLKNSLRWAEQIVWVRRVEIPLIPYNSVRNSVQTASKHTVIRLNPPFETNKQEH</sequence>
<gene>
    <name evidence="1" type="ORF">NMA510612_0363</name>
</gene>
<protein>
    <submittedName>
        <fullName evidence="1">Uncharacterized protein</fullName>
    </submittedName>
</protein>
<reference evidence="2" key="2">
    <citation type="submission" date="2014-02" db="EMBL/GenBank/DDBJ databases">
        <title>Complete Genome Sequence of Neisseria meningitides, serogroup A strain 510612.</title>
        <authorList>
            <person name="Zhang X."/>
            <person name="Zhang Y."/>
            <person name="Yang J."/>
            <person name="Zhu Y."/>
            <person name="Jin Q."/>
        </authorList>
    </citation>
    <scope>NUCLEOTIDE SEQUENCE</scope>
    <source>
        <strain evidence="2">NMA510612</strain>
    </source>
</reference>
<dbReference type="KEGG" id="nmx:NMA510612_0363"/>
<accession>X5F421</accession>
<proteinExistence type="predicted"/>
<organism evidence="1 2">
    <name type="scientific">Neisseria meningitidis</name>
    <dbReference type="NCBI Taxonomy" id="487"/>
    <lineage>
        <taxon>Bacteria</taxon>
        <taxon>Pseudomonadati</taxon>
        <taxon>Pseudomonadota</taxon>
        <taxon>Betaproteobacteria</taxon>
        <taxon>Neisseriales</taxon>
        <taxon>Neisseriaceae</taxon>
        <taxon>Neisseria</taxon>
    </lineage>
</organism>
<dbReference type="Proteomes" id="UP000023582">
    <property type="component" value="Chromosome"/>
</dbReference>
<evidence type="ECO:0000313" key="2">
    <source>
        <dbReference type="Proteomes" id="UP000023582"/>
    </source>
</evidence>
<dbReference type="AlphaFoldDB" id="X5F421"/>
<dbReference type="EMBL" id="CP007524">
    <property type="protein sequence ID" value="AHW74677.1"/>
    <property type="molecule type" value="Genomic_DNA"/>
</dbReference>